<feature type="transmembrane region" description="Helical" evidence="7">
    <location>
        <begin position="170"/>
        <end position="190"/>
    </location>
</feature>
<comment type="subcellular location">
    <subcellularLocation>
        <location evidence="1">Cell membrane</location>
        <topology evidence="1">Multi-pass membrane protein</topology>
    </subcellularLocation>
</comment>
<name>E9HPP5_DAPPU</name>
<keyword evidence="2" id="KW-1003">Cell membrane</keyword>
<evidence type="ECO:0000313" key="8">
    <source>
        <dbReference type="EMBL" id="EFX66302.1"/>
    </source>
</evidence>
<dbReference type="PANTHER" id="PTHR21143:SF133">
    <property type="entry name" value="GUSTATORY AND PHEROMONE RECEPTOR 32A-RELATED"/>
    <property type="match status" value="1"/>
</dbReference>
<keyword evidence="5 7" id="KW-0472">Membrane</keyword>
<dbReference type="InterPro" id="IPR013604">
    <property type="entry name" value="7TM_chemorcpt"/>
</dbReference>
<keyword evidence="9" id="KW-1185">Reference proteome</keyword>
<feature type="transmembrane region" description="Helical" evidence="7">
    <location>
        <begin position="298"/>
        <end position="318"/>
    </location>
</feature>
<feature type="transmembrane region" description="Helical" evidence="7">
    <location>
        <begin position="263"/>
        <end position="286"/>
    </location>
</feature>
<evidence type="ECO:0000256" key="1">
    <source>
        <dbReference type="ARBA" id="ARBA00004651"/>
    </source>
</evidence>
<keyword evidence="4 7" id="KW-1133">Transmembrane helix</keyword>
<keyword evidence="6" id="KW-0675">Receptor</keyword>
<sequence length="394" mass="44849">MSVFEQLRPFVSLCQACGMIPFTIEQNQITKKFAKFTFSFRHLTTWWFFLVMVMETVVMGVMGYFSLTQSLDLLMVQNLPITVIILLLGIAISYAIQIILSRWIVLHYRQLGNVVKVIQEVEKLFGEKFISRHPSSVTSRFVIGFILVITSAVCALILSSPVHRQFSSSIYVYISSSTAMFFAIALIYALFECTFFFFYMCYYIIAYYVQLLIIRSDVEAIAVKQTTSRKTKESTGMLKENILILNYLCGASQELNGIFSVPVLVLLTTKFISVVTSAFTYIFNYFIHSNVVLDSYSWWFLFTFFTDWIKILILLTAADMPANQVRLLREKITVISSSEMSQSLAEKIALMTSLVQIDENRVRLSAAGLFKVGMHLVPALAGAVVTYMVILLQN</sequence>
<evidence type="ECO:0000256" key="2">
    <source>
        <dbReference type="ARBA" id="ARBA00022475"/>
    </source>
</evidence>
<evidence type="ECO:0008006" key="10">
    <source>
        <dbReference type="Google" id="ProtNLM"/>
    </source>
</evidence>
<accession>E9HPP5</accession>
<protein>
    <recommendedName>
        <fullName evidence="10">Gustatory receptor</fullName>
    </recommendedName>
</protein>
<evidence type="ECO:0000256" key="6">
    <source>
        <dbReference type="ARBA" id="ARBA00023170"/>
    </source>
</evidence>
<dbReference type="GO" id="GO:0030424">
    <property type="term" value="C:axon"/>
    <property type="evidence" value="ECO:0000318"/>
    <property type="project" value="GO_Central"/>
</dbReference>
<dbReference type="AlphaFoldDB" id="E9HPP5"/>
<dbReference type="GO" id="GO:0050909">
    <property type="term" value="P:sensory perception of taste"/>
    <property type="evidence" value="ECO:0007669"/>
    <property type="project" value="InterPro"/>
</dbReference>
<feature type="transmembrane region" description="Helical" evidence="7">
    <location>
        <begin position="79"/>
        <end position="100"/>
    </location>
</feature>
<keyword evidence="3 7" id="KW-0812">Transmembrane</keyword>
<proteinExistence type="predicted"/>
<dbReference type="FunCoup" id="E9HPP5">
    <property type="interactions" value="27"/>
</dbReference>
<dbReference type="Proteomes" id="UP000000305">
    <property type="component" value="Unassembled WGS sequence"/>
</dbReference>
<dbReference type="GO" id="GO:0030425">
    <property type="term" value="C:dendrite"/>
    <property type="evidence" value="ECO:0000318"/>
    <property type="project" value="GO_Central"/>
</dbReference>
<feature type="transmembrane region" description="Helical" evidence="7">
    <location>
        <begin position="196"/>
        <end position="214"/>
    </location>
</feature>
<evidence type="ECO:0000313" key="9">
    <source>
        <dbReference type="Proteomes" id="UP000000305"/>
    </source>
</evidence>
<evidence type="ECO:0000256" key="4">
    <source>
        <dbReference type="ARBA" id="ARBA00022989"/>
    </source>
</evidence>
<feature type="transmembrane region" description="Helical" evidence="7">
    <location>
        <begin position="369"/>
        <end position="392"/>
    </location>
</feature>
<dbReference type="HOGENOM" id="CLU_704495_0_0_1"/>
<feature type="transmembrane region" description="Helical" evidence="7">
    <location>
        <begin position="141"/>
        <end position="158"/>
    </location>
</feature>
<dbReference type="GO" id="GO:0007635">
    <property type="term" value="P:chemosensory behavior"/>
    <property type="evidence" value="ECO:0000318"/>
    <property type="project" value="GO_Central"/>
</dbReference>
<dbReference type="OrthoDB" id="6365977at2759"/>
<dbReference type="EMBL" id="GL732708">
    <property type="protein sequence ID" value="EFX66302.1"/>
    <property type="molecule type" value="Genomic_DNA"/>
</dbReference>
<evidence type="ECO:0000256" key="5">
    <source>
        <dbReference type="ARBA" id="ARBA00023136"/>
    </source>
</evidence>
<feature type="transmembrane region" description="Helical" evidence="7">
    <location>
        <begin position="46"/>
        <end position="67"/>
    </location>
</feature>
<gene>
    <name evidence="8" type="primary">Dpugr41</name>
    <name evidence="8" type="ORF">DAPPUDRAFT_346878</name>
</gene>
<organism evidence="8 9">
    <name type="scientific">Daphnia pulex</name>
    <name type="common">Water flea</name>
    <dbReference type="NCBI Taxonomy" id="6669"/>
    <lineage>
        <taxon>Eukaryota</taxon>
        <taxon>Metazoa</taxon>
        <taxon>Ecdysozoa</taxon>
        <taxon>Arthropoda</taxon>
        <taxon>Crustacea</taxon>
        <taxon>Branchiopoda</taxon>
        <taxon>Diplostraca</taxon>
        <taxon>Cladocera</taxon>
        <taxon>Anomopoda</taxon>
        <taxon>Daphniidae</taxon>
        <taxon>Daphnia</taxon>
    </lineage>
</organism>
<dbReference type="PANTHER" id="PTHR21143">
    <property type="entry name" value="INVERTEBRATE GUSTATORY RECEPTOR"/>
    <property type="match status" value="1"/>
</dbReference>
<dbReference type="GO" id="GO:0005886">
    <property type="term" value="C:plasma membrane"/>
    <property type="evidence" value="ECO:0007669"/>
    <property type="project" value="UniProtKB-SubCell"/>
</dbReference>
<evidence type="ECO:0000256" key="7">
    <source>
        <dbReference type="SAM" id="Phobius"/>
    </source>
</evidence>
<dbReference type="Pfam" id="PF08395">
    <property type="entry name" value="7tm_7"/>
    <property type="match status" value="1"/>
</dbReference>
<dbReference type="KEGG" id="dpx:DAPPUDRAFT_346878"/>
<dbReference type="InParanoid" id="E9HPP5"/>
<evidence type="ECO:0000256" key="3">
    <source>
        <dbReference type="ARBA" id="ARBA00022692"/>
    </source>
</evidence>
<dbReference type="GO" id="GO:0043025">
    <property type="term" value="C:neuronal cell body"/>
    <property type="evidence" value="ECO:0000318"/>
    <property type="project" value="GO_Central"/>
</dbReference>
<dbReference type="GO" id="GO:0008049">
    <property type="term" value="P:male courtship behavior"/>
    <property type="evidence" value="ECO:0000318"/>
    <property type="project" value="GO_Central"/>
</dbReference>
<reference evidence="8 9" key="1">
    <citation type="journal article" date="2011" name="Science">
        <title>The ecoresponsive genome of Daphnia pulex.</title>
        <authorList>
            <person name="Colbourne J.K."/>
            <person name="Pfrender M.E."/>
            <person name="Gilbert D."/>
            <person name="Thomas W.K."/>
            <person name="Tucker A."/>
            <person name="Oakley T.H."/>
            <person name="Tokishita S."/>
            <person name="Aerts A."/>
            <person name="Arnold G.J."/>
            <person name="Basu M.K."/>
            <person name="Bauer D.J."/>
            <person name="Caceres C.E."/>
            <person name="Carmel L."/>
            <person name="Casola C."/>
            <person name="Choi J.H."/>
            <person name="Detter J.C."/>
            <person name="Dong Q."/>
            <person name="Dusheyko S."/>
            <person name="Eads B.D."/>
            <person name="Frohlich T."/>
            <person name="Geiler-Samerotte K.A."/>
            <person name="Gerlach D."/>
            <person name="Hatcher P."/>
            <person name="Jogdeo S."/>
            <person name="Krijgsveld J."/>
            <person name="Kriventseva E.V."/>
            <person name="Kultz D."/>
            <person name="Laforsch C."/>
            <person name="Lindquist E."/>
            <person name="Lopez J."/>
            <person name="Manak J.R."/>
            <person name="Muller J."/>
            <person name="Pangilinan J."/>
            <person name="Patwardhan R.P."/>
            <person name="Pitluck S."/>
            <person name="Pritham E.J."/>
            <person name="Rechtsteiner A."/>
            <person name="Rho M."/>
            <person name="Rogozin I.B."/>
            <person name="Sakarya O."/>
            <person name="Salamov A."/>
            <person name="Schaack S."/>
            <person name="Shapiro H."/>
            <person name="Shiga Y."/>
            <person name="Skalitzky C."/>
            <person name="Smith Z."/>
            <person name="Souvorov A."/>
            <person name="Sung W."/>
            <person name="Tang Z."/>
            <person name="Tsuchiya D."/>
            <person name="Tu H."/>
            <person name="Vos H."/>
            <person name="Wang M."/>
            <person name="Wolf Y.I."/>
            <person name="Yamagata H."/>
            <person name="Yamada T."/>
            <person name="Ye Y."/>
            <person name="Shaw J.R."/>
            <person name="Andrews J."/>
            <person name="Crease T.J."/>
            <person name="Tang H."/>
            <person name="Lucas S.M."/>
            <person name="Robertson H.M."/>
            <person name="Bork P."/>
            <person name="Koonin E.V."/>
            <person name="Zdobnov E.M."/>
            <person name="Grigoriev I.V."/>
            <person name="Lynch M."/>
            <person name="Boore J.L."/>
        </authorList>
    </citation>
    <scope>NUCLEOTIDE SEQUENCE [LARGE SCALE GENOMIC DNA]</scope>
</reference>